<dbReference type="AlphaFoldDB" id="A0A6G1LBV2"/>
<dbReference type="EMBL" id="ML995828">
    <property type="protein sequence ID" value="KAF2770062.1"/>
    <property type="molecule type" value="Genomic_DNA"/>
</dbReference>
<feature type="region of interest" description="Disordered" evidence="1">
    <location>
        <begin position="53"/>
        <end position="86"/>
    </location>
</feature>
<evidence type="ECO:0000313" key="3">
    <source>
        <dbReference type="Proteomes" id="UP000799436"/>
    </source>
</evidence>
<proteinExistence type="predicted"/>
<name>A0A6G1LBV2_9PEZI</name>
<protein>
    <submittedName>
        <fullName evidence="2">Uncharacterized protein</fullName>
    </submittedName>
</protein>
<sequence>MPNLANVAVARQRYVRQNSTKEYRILHANFQLNSEIFEKTVTAAKQAVKIATQASHSRHENPEAESVAREADAAAARMARKARDAERERDSAARVLRCYERSLKAVARKRSVARAEQQSAERAGHGEAGPAKLTWVGWFVQLFVGCCEARNRLPESART</sequence>
<evidence type="ECO:0000313" key="2">
    <source>
        <dbReference type="EMBL" id="KAF2770062.1"/>
    </source>
</evidence>
<accession>A0A6G1LBV2</accession>
<gene>
    <name evidence="2" type="ORF">EJ03DRAFT_350655</name>
</gene>
<evidence type="ECO:0000256" key="1">
    <source>
        <dbReference type="SAM" id="MobiDB-lite"/>
    </source>
</evidence>
<organism evidence="2 3">
    <name type="scientific">Teratosphaeria nubilosa</name>
    <dbReference type="NCBI Taxonomy" id="161662"/>
    <lineage>
        <taxon>Eukaryota</taxon>
        <taxon>Fungi</taxon>
        <taxon>Dikarya</taxon>
        <taxon>Ascomycota</taxon>
        <taxon>Pezizomycotina</taxon>
        <taxon>Dothideomycetes</taxon>
        <taxon>Dothideomycetidae</taxon>
        <taxon>Mycosphaerellales</taxon>
        <taxon>Teratosphaeriaceae</taxon>
        <taxon>Teratosphaeria</taxon>
    </lineage>
</organism>
<feature type="compositionally biased region" description="Basic and acidic residues" evidence="1">
    <location>
        <begin position="57"/>
        <end position="72"/>
    </location>
</feature>
<dbReference type="Proteomes" id="UP000799436">
    <property type="component" value="Unassembled WGS sequence"/>
</dbReference>
<dbReference type="OrthoDB" id="10394157at2759"/>
<reference evidence="2" key="1">
    <citation type="journal article" date="2020" name="Stud. Mycol.">
        <title>101 Dothideomycetes genomes: a test case for predicting lifestyles and emergence of pathogens.</title>
        <authorList>
            <person name="Haridas S."/>
            <person name="Albert R."/>
            <person name="Binder M."/>
            <person name="Bloem J."/>
            <person name="Labutti K."/>
            <person name="Salamov A."/>
            <person name="Andreopoulos B."/>
            <person name="Baker S."/>
            <person name="Barry K."/>
            <person name="Bills G."/>
            <person name="Bluhm B."/>
            <person name="Cannon C."/>
            <person name="Castanera R."/>
            <person name="Culley D."/>
            <person name="Daum C."/>
            <person name="Ezra D."/>
            <person name="Gonzalez J."/>
            <person name="Henrissat B."/>
            <person name="Kuo A."/>
            <person name="Liang C."/>
            <person name="Lipzen A."/>
            <person name="Lutzoni F."/>
            <person name="Magnuson J."/>
            <person name="Mondo S."/>
            <person name="Nolan M."/>
            <person name="Ohm R."/>
            <person name="Pangilinan J."/>
            <person name="Park H.-J."/>
            <person name="Ramirez L."/>
            <person name="Alfaro M."/>
            <person name="Sun H."/>
            <person name="Tritt A."/>
            <person name="Yoshinaga Y."/>
            <person name="Zwiers L.-H."/>
            <person name="Turgeon B."/>
            <person name="Goodwin S."/>
            <person name="Spatafora J."/>
            <person name="Crous P."/>
            <person name="Grigoriev I."/>
        </authorList>
    </citation>
    <scope>NUCLEOTIDE SEQUENCE</scope>
    <source>
        <strain evidence="2">CBS 116005</strain>
    </source>
</reference>
<keyword evidence="3" id="KW-1185">Reference proteome</keyword>